<sequence>MAGRNHIPPHALKLGSRPLIDDRRAAAAIHRAPPPSGPAPTSSARPHHIEEHILAQRRDMQALLLDNQRLAATHMALKQELAVAQRDLRHFSATAAAVQADSESQVRDVFEQSLKTEAEARSIAGLSIELGRVRDDIQKLSSDRNELTAKLQAINGDIVMARSELHHLPAIQQEIEVMNREIQRGSYLILEHALEREFRQASSQRSSCKHCPLRSAMSWEEGEPFAIEVVRNKANSSRSQQAAKIRRDEQVKNAYVAEPPRRNLVYSSDNELDRAAIEYEKKTQASNLEQSQAMDKSVVSMAREIEKLRAELANAEKRARAAAAAAAAATPSPGYAAGYGNTEMSYGGKPYPDPYALHQLQGGADAGSQYGPGANGSYDMQRPHTHR</sequence>
<protein>
    <submittedName>
        <fullName evidence="8">Uncharacterized protein</fullName>
    </submittedName>
</protein>
<feature type="region of interest" description="Disordered" evidence="7">
    <location>
        <begin position="348"/>
        <end position="387"/>
    </location>
</feature>
<proteinExistence type="inferred from homology"/>
<dbReference type="Proteomes" id="UP001188597">
    <property type="component" value="Unassembled WGS sequence"/>
</dbReference>
<keyword evidence="9" id="KW-1185">Reference proteome</keyword>
<dbReference type="EMBL" id="JAVXUP010001665">
    <property type="protein sequence ID" value="KAK3009233.1"/>
    <property type="molecule type" value="Genomic_DNA"/>
</dbReference>
<evidence type="ECO:0000256" key="1">
    <source>
        <dbReference type="ARBA" id="ARBA00005405"/>
    </source>
</evidence>
<evidence type="ECO:0000313" key="8">
    <source>
        <dbReference type="EMBL" id="KAK3009233.1"/>
    </source>
</evidence>
<keyword evidence="3" id="KW-0221">Differentiation</keyword>
<dbReference type="PANTHER" id="PTHR33405">
    <property type="entry name" value="PROTEIN FLX-LIKE 2"/>
    <property type="match status" value="1"/>
</dbReference>
<reference evidence="8" key="1">
    <citation type="submission" date="2022-12" db="EMBL/GenBank/DDBJ databases">
        <title>Draft genome assemblies for two species of Escallonia (Escalloniales).</title>
        <authorList>
            <person name="Chanderbali A."/>
            <person name="Dervinis C."/>
            <person name="Anghel I."/>
            <person name="Soltis D."/>
            <person name="Soltis P."/>
            <person name="Zapata F."/>
        </authorList>
    </citation>
    <scope>NUCLEOTIDE SEQUENCE</scope>
    <source>
        <strain evidence="8">UCBG64.0493</strain>
        <tissue evidence="8">Leaf</tissue>
    </source>
</reference>
<feature type="coiled-coil region" evidence="6">
    <location>
        <begin position="298"/>
        <end position="325"/>
    </location>
</feature>
<evidence type="ECO:0000256" key="7">
    <source>
        <dbReference type="SAM" id="MobiDB-lite"/>
    </source>
</evidence>
<evidence type="ECO:0000256" key="6">
    <source>
        <dbReference type="SAM" id="Coils"/>
    </source>
</evidence>
<evidence type="ECO:0000313" key="9">
    <source>
        <dbReference type="Proteomes" id="UP001188597"/>
    </source>
</evidence>
<name>A0AA88VJH7_9ASTE</name>
<dbReference type="PANTHER" id="PTHR33405:SF17">
    <property type="entry name" value="PROTEIN FLC EXPRESSOR"/>
    <property type="match status" value="1"/>
</dbReference>
<evidence type="ECO:0000256" key="4">
    <source>
        <dbReference type="ARBA" id="ARBA00023054"/>
    </source>
</evidence>
<accession>A0AA88VJH7</accession>
<keyword evidence="4 6" id="KW-0175">Coiled coil</keyword>
<evidence type="ECO:0000256" key="3">
    <source>
        <dbReference type="ARBA" id="ARBA00022782"/>
    </source>
</evidence>
<keyword evidence="5" id="KW-0287">Flowering</keyword>
<keyword evidence="2" id="KW-0217">Developmental protein</keyword>
<evidence type="ECO:0000256" key="2">
    <source>
        <dbReference type="ARBA" id="ARBA00022473"/>
    </source>
</evidence>
<organism evidence="8 9">
    <name type="scientific">Escallonia herrerae</name>
    <dbReference type="NCBI Taxonomy" id="1293975"/>
    <lineage>
        <taxon>Eukaryota</taxon>
        <taxon>Viridiplantae</taxon>
        <taxon>Streptophyta</taxon>
        <taxon>Embryophyta</taxon>
        <taxon>Tracheophyta</taxon>
        <taxon>Spermatophyta</taxon>
        <taxon>Magnoliopsida</taxon>
        <taxon>eudicotyledons</taxon>
        <taxon>Gunneridae</taxon>
        <taxon>Pentapetalae</taxon>
        <taxon>asterids</taxon>
        <taxon>campanulids</taxon>
        <taxon>Escalloniales</taxon>
        <taxon>Escalloniaceae</taxon>
        <taxon>Escallonia</taxon>
    </lineage>
</organism>
<comment type="caution">
    <text evidence="8">The sequence shown here is derived from an EMBL/GenBank/DDBJ whole genome shotgun (WGS) entry which is preliminary data.</text>
</comment>
<comment type="similarity">
    <text evidence="1">Belongs to the FLX family.</text>
</comment>
<dbReference type="GO" id="GO:0030154">
    <property type="term" value="P:cell differentiation"/>
    <property type="evidence" value="ECO:0007669"/>
    <property type="project" value="UniProtKB-KW"/>
</dbReference>
<feature type="region of interest" description="Disordered" evidence="7">
    <location>
        <begin position="1"/>
        <end position="45"/>
    </location>
</feature>
<dbReference type="AlphaFoldDB" id="A0AA88VJH7"/>
<feature type="coiled-coil region" evidence="6">
    <location>
        <begin position="130"/>
        <end position="157"/>
    </location>
</feature>
<gene>
    <name evidence="8" type="ORF">RJ639_015105</name>
</gene>
<dbReference type="InterPro" id="IPR040353">
    <property type="entry name" value="FLX/FLX-like"/>
</dbReference>
<dbReference type="GO" id="GO:0009908">
    <property type="term" value="P:flower development"/>
    <property type="evidence" value="ECO:0007669"/>
    <property type="project" value="UniProtKB-KW"/>
</dbReference>
<evidence type="ECO:0000256" key="5">
    <source>
        <dbReference type="ARBA" id="ARBA00023089"/>
    </source>
</evidence>